<keyword evidence="1" id="KW-1133">Transmembrane helix</keyword>
<feature type="transmembrane region" description="Helical" evidence="1">
    <location>
        <begin position="27"/>
        <end position="49"/>
    </location>
</feature>
<protein>
    <submittedName>
        <fullName evidence="2">Uncharacterized protein</fullName>
    </submittedName>
</protein>
<sequence length="98" mass="10550">MVYALNLADPTVNPTARIGTISTLVNVIVPLLISFGGFIFLIMLLVGAFTYLTSAGQQEQLKKAQQTLSFAVLGLVIIICSFIIVKIIGMILKVDIPI</sequence>
<gene>
    <name evidence="2" type="ORF">COY87_01190</name>
</gene>
<dbReference type="Proteomes" id="UP000229401">
    <property type="component" value="Unassembled WGS sequence"/>
</dbReference>
<proteinExistence type="predicted"/>
<accession>A0A2M7QK56</accession>
<reference evidence="3" key="1">
    <citation type="submission" date="2017-09" db="EMBL/GenBank/DDBJ databases">
        <title>Depth-based differentiation of microbial function through sediment-hosted aquifers and enrichment of novel symbionts in the deep terrestrial subsurface.</title>
        <authorList>
            <person name="Probst A.J."/>
            <person name="Ladd B."/>
            <person name="Jarett J.K."/>
            <person name="Geller-Mcgrath D.E."/>
            <person name="Sieber C.M.K."/>
            <person name="Emerson J.B."/>
            <person name="Anantharaman K."/>
            <person name="Thomas B.C."/>
            <person name="Malmstrom R."/>
            <person name="Stieglmeier M."/>
            <person name="Klingl A."/>
            <person name="Woyke T."/>
            <person name="Ryan C.M."/>
            <person name="Banfield J.F."/>
        </authorList>
    </citation>
    <scope>NUCLEOTIDE SEQUENCE [LARGE SCALE GENOMIC DNA]</scope>
</reference>
<organism evidence="2 3">
    <name type="scientific">Candidatus Roizmanbacteria bacterium CG_4_10_14_0_8_um_filter_33_9</name>
    <dbReference type="NCBI Taxonomy" id="1974826"/>
    <lineage>
        <taxon>Bacteria</taxon>
        <taxon>Candidatus Roizmaniibacteriota</taxon>
    </lineage>
</organism>
<evidence type="ECO:0000313" key="2">
    <source>
        <dbReference type="EMBL" id="PIY72398.1"/>
    </source>
</evidence>
<evidence type="ECO:0000313" key="3">
    <source>
        <dbReference type="Proteomes" id="UP000229401"/>
    </source>
</evidence>
<keyword evidence="1" id="KW-0812">Transmembrane</keyword>
<feature type="transmembrane region" description="Helical" evidence="1">
    <location>
        <begin position="70"/>
        <end position="92"/>
    </location>
</feature>
<keyword evidence="1" id="KW-0472">Membrane</keyword>
<dbReference type="EMBL" id="PFLI01000045">
    <property type="protein sequence ID" value="PIY72398.1"/>
    <property type="molecule type" value="Genomic_DNA"/>
</dbReference>
<dbReference type="AlphaFoldDB" id="A0A2M7QK56"/>
<comment type="caution">
    <text evidence="2">The sequence shown here is derived from an EMBL/GenBank/DDBJ whole genome shotgun (WGS) entry which is preliminary data.</text>
</comment>
<name>A0A2M7QK56_9BACT</name>
<evidence type="ECO:0000256" key="1">
    <source>
        <dbReference type="SAM" id="Phobius"/>
    </source>
</evidence>